<protein>
    <submittedName>
        <fullName evidence="2">Uncharacterized protein</fullName>
    </submittedName>
</protein>
<evidence type="ECO:0000313" key="3">
    <source>
        <dbReference type="Proteomes" id="UP000072421"/>
    </source>
</evidence>
<proteinExistence type="predicted"/>
<organism evidence="2">
    <name type="scientific">Collimonas fungivorans</name>
    <dbReference type="NCBI Taxonomy" id="158899"/>
    <lineage>
        <taxon>Bacteria</taxon>
        <taxon>Pseudomonadati</taxon>
        <taxon>Pseudomonadota</taxon>
        <taxon>Betaproteobacteria</taxon>
        <taxon>Burkholderiales</taxon>
        <taxon>Oxalobacteraceae</taxon>
        <taxon>Collimonas</taxon>
    </lineage>
</organism>
<evidence type="ECO:0000313" key="2">
    <source>
        <dbReference type="EMBL" id="AMO94686.1"/>
    </source>
</evidence>
<name>A0A127PA59_9BURK</name>
<feature type="region of interest" description="Disordered" evidence="1">
    <location>
        <begin position="1"/>
        <end position="25"/>
    </location>
</feature>
<accession>A0A127PA59</accession>
<feature type="compositionally biased region" description="Basic and acidic residues" evidence="1">
    <location>
        <begin position="10"/>
        <end position="25"/>
    </location>
</feature>
<dbReference type="EMBL" id="CP013232">
    <property type="protein sequence ID" value="AMO94686.1"/>
    <property type="molecule type" value="Genomic_DNA"/>
</dbReference>
<evidence type="ECO:0000256" key="1">
    <source>
        <dbReference type="SAM" id="MobiDB-lite"/>
    </source>
</evidence>
<dbReference type="Proteomes" id="UP000072421">
    <property type="component" value="Chromosome"/>
</dbReference>
<gene>
    <name evidence="2" type="ORF">CFter6_1994</name>
</gene>
<dbReference type="AlphaFoldDB" id="A0A127PA59"/>
<reference evidence="2 3" key="1">
    <citation type="submission" date="2015-11" db="EMBL/GenBank/DDBJ databases">
        <title>Exploring the genomic traits of fungus-feeding bacterial genus Collimonas.</title>
        <authorList>
            <person name="Song C."/>
            <person name="Schmidt R."/>
            <person name="de Jager V."/>
            <person name="Krzyzanowska D."/>
            <person name="Jongedijk E."/>
            <person name="Cankar K."/>
            <person name="Beekwilder J."/>
            <person name="van Veen A."/>
            <person name="de Boer W."/>
            <person name="van Veen J.A."/>
            <person name="Garbeva P."/>
        </authorList>
    </citation>
    <scope>NUCLEOTIDE SEQUENCE [LARGE SCALE GENOMIC DNA]</scope>
    <source>
        <strain evidence="2 3">Ter6</strain>
    </source>
</reference>
<sequence>MRPKYTTKHLRGDANRDTDQNKQQDGKIIFEVHNFAPVV</sequence>